<organism evidence="2 3">
    <name type="scientific">Legionella worsleiensis</name>
    <dbReference type="NCBI Taxonomy" id="45076"/>
    <lineage>
        <taxon>Bacteria</taxon>
        <taxon>Pseudomonadati</taxon>
        <taxon>Pseudomonadota</taxon>
        <taxon>Gammaproteobacteria</taxon>
        <taxon>Legionellales</taxon>
        <taxon>Legionellaceae</taxon>
        <taxon>Legionella</taxon>
    </lineage>
</organism>
<evidence type="ECO:0000313" key="2">
    <source>
        <dbReference type="EMBL" id="KTD76011.1"/>
    </source>
</evidence>
<name>A0A0W1A3S3_9GAMM</name>
<feature type="transmembrane region" description="Helical" evidence="1">
    <location>
        <begin position="47"/>
        <end position="69"/>
    </location>
</feature>
<dbReference type="AlphaFoldDB" id="A0A0W1A3S3"/>
<dbReference type="RefSeq" id="WP_058494315.1">
    <property type="nucleotide sequence ID" value="NZ_CBCRUR010000017.1"/>
</dbReference>
<reference evidence="2 3" key="1">
    <citation type="submission" date="2015-11" db="EMBL/GenBank/DDBJ databases">
        <title>Genomic analysis of 38 Legionella species identifies large and diverse effector repertoires.</title>
        <authorList>
            <person name="Burstein D."/>
            <person name="Amaro F."/>
            <person name="Zusman T."/>
            <person name="Lifshitz Z."/>
            <person name="Cohen O."/>
            <person name="Gilbert J.A."/>
            <person name="Pupko T."/>
            <person name="Shuman H.A."/>
            <person name="Segal G."/>
        </authorList>
    </citation>
    <scope>NUCLEOTIDE SEQUENCE [LARGE SCALE GENOMIC DNA]</scope>
    <source>
        <strain evidence="2 3">ATCC 49508</strain>
    </source>
</reference>
<proteinExistence type="predicted"/>
<protein>
    <submittedName>
        <fullName evidence="2">Uncharacterized protein</fullName>
    </submittedName>
</protein>
<evidence type="ECO:0000313" key="3">
    <source>
        <dbReference type="Proteomes" id="UP000054662"/>
    </source>
</evidence>
<dbReference type="Proteomes" id="UP000054662">
    <property type="component" value="Unassembled WGS sequence"/>
</dbReference>
<feature type="transmembrane region" description="Helical" evidence="1">
    <location>
        <begin position="20"/>
        <end position="41"/>
    </location>
</feature>
<gene>
    <name evidence="2" type="ORF">Lwor_2577</name>
</gene>
<keyword evidence="3" id="KW-1185">Reference proteome</keyword>
<keyword evidence="1" id="KW-0472">Membrane</keyword>
<dbReference type="STRING" id="45076.Lwor_2577"/>
<comment type="caution">
    <text evidence="2">The sequence shown here is derived from an EMBL/GenBank/DDBJ whole genome shotgun (WGS) entry which is preliminary data.</text>
</comment>
<keyword evidence="1" id="KW-1133">Transmembrane helix</keyword>
<feature type="transmembrane region" description="Helical" evidence="1">
    <location>
        <begin position="81"/>
        <end position="102"/>
    </location>
</feature>
<sequence>MTKKDPALDCPNPRLISAVYFGLLSVVGTVLTNAFLTSMGVKEAIPLFQAVILGMFVSACTGAIMGERIIHCPKPYKTKTFFIGFTMVIASLPVFDLGLFLFMIVERSELLPVAQLDKMIEFYLFILAYTYISFGVLLAICSGVAAMFLRGQLVYDILSTYLPKKKPLKLSASPLERSEIEHSDRVSIRPGKTR</sequence>
<dbReference type="EMBL" id="LNZC01000031">
    <property type="protein sequence ID" value="KTD76011.1"/>
    <property type="molecule type" value="Genomic_DNA"/>
</dbReference>
<accession>A0A0W1A3S3</accession>
<feature type="transmembrane region" description="Helical" evidence="1">
    <location>
        <begin position="122"/>
        <end position="149"/>
    </location>
</feature>
<keyword evidence="1" id="KW-0812">Transmembrane</keyword>
<evidence type="ECO:0000256" key="1">
    <source>
        <dbReference type="SAM" id="Phobius"/>
    </source>
</evidence>
<dbReference type="PATRIC" id="fig|45076.6.peg.2831"/>